<proteinExistence type="predicted"/>
<gene>
    <name evidence="1" type="ORF">MTP09_08055</name>
</gene>
<sequence>MKIFICLYILLLTSCINNNQIFVREIANNKDTNIMVFEIENNSKCNFYLFNPELYLINNKNQTIRTEVIAPTLKKNHQIDSLICKIYDYEFCEKDSIFTKALLLPANQKNILKFKYFLNKRDKINNYTIIFPYNENLKDSKNRIKIRKLKNKLSLLNIFPSYELFIDKINKDF</sequence>
<evidence type="ECO:0000313" key="2">
    <source>
        <dbReference type="Proteomes" id="UP000831460"/>
    </source>
</evidence>
<keyword evidence="2" id="KW-1185">Reference proteome</keyword>
<accession>A0ABY4BLW6</accession>
<dbReference type="Proteomes" id="UP000831460">
    <property type="component" value="Chromosome"/>
</dbReference>
<dbReference type="EMBL" id="CP094532">
    <property type="protein sequence ID" value="UOE39879.1"/>
    <property type="molecule type" value="Genomic_DNA"/>
</dbReference>
<name>A0ABY4BLW6_9FLAO</name>
<evidence type="ECO:0008006" key="3">
    <source>
        <dbReference type="Google" id="ProtNLM"/>
    </source>
</evidence>
<evidence type="ECO:0000313" key="1">
    <source>
        <dbReference type="EMBL" id="UOE39879.1"/>
    </source>
</evidence>
<dbReference type="PROSITE" id="PS51257">
    <property type="entry name" value="PROKAR_LIPOPROTEIN"/>
    <property type="match status" value="1"/>
</dbReference>
<reference evidence="1 2" key="1">
    <citation type="submission" date="2022-03" db="EMBL/GenBank/DDBJ databases">
        <title>Chryseobacterium sp. isolated from particulate matters in swine house.</title>
        <authorList>
            <person name="Won M."/>
            <person name="Kim S.-J."/>
            <person name="Kwon S.-W."/>
        </authorList>
    </citation>
    <scope>NUCLEOTIDE SEQUENCE [LARGE SCALE GENOMIC DNA]</scope>
    <source>
        <strain evidence="1 2">SC2-2</strain>
    </source>
</reference>
<dbReference type="RefSeq" id="WP_243547743.1">
    <property type="nucleotide sequence ID" value="NZ_CP094532.1"/>
</dbReference>
<protein>
    <recommendedName>
        <fullName evidence="3">Lipoprotein</fullName>
    </recommendedName>
</protein>
<organism evidence="1 2">
    <name type="scientific">Chryseobacterium suipulveris</name>
    <dbReference type="NCBI Taxonomy" id="2929800"/>
    <lineage>
        <taxon>Bacteria</taxon>
        <taxon>Pseudomonadati</taxon>
        <taxon>Bacteroidota</taxon>
        <taxon>Flavobacteriia</taxon>
        <taxon>Flavobacteriales</taxon>
        <taxon>Weeksellaceae</taxon>
        <taxon>Chryseobacterium group</taxon>
        <taxon>Chryseobacterium</taxon>
    </lineage>
</organism>